<reference evidence="3" key="1">
    <citation type="submission" date="2013-09" db="EMBL/GenBank/DDBJ databases">
        <title>Corchorus olitorius genome sequencing.</title>
        <authorList>
            <person name="Alam M."/>
            <person name="Haque M.S."/>
            <person name="Islam M.S."/>
            <person name="Emdad E.M."/>
            <person name="Islam M.M."/>
            <person name="Ahmed B."/>
            <person name="Halim A."/>
            <person name="Hossen Q.M.M."/>
            <person name="Hossain M.Z."/>
            <person name="Ahmed R."/>
            <person name="Khan M.M."/>
            <person name="Islam R."/>
            <person name="Rashid M.M."/>
            <person name="Khan S.A."/>
            <person name="Rahman M.S."/>
            <person name="Alam M."/>
            <person name="Yahiya A.S."/>
            <person name="Khan M.S."/>
            <person name="Azam M.S."/>
            <person name="Haque T."/>
            <person name="Lashkar M.Z.H."/>
            <person name="Akhand A.I."/>
            <person name="Morshed G."/>
            <person name="Roy S."/>
            <person name="Uddin K.S."/>
            <person name="Rabeya T."/>
            <person name="Hossain A.S."/>
            <person name="Chowdhury A."/>
            <person name="Snigdha A.R."/>
            <person name="Mortoza M.S."/>
            <person name="Matin S.A."/>
            <person name="Hoque S.M.E."/>
            <person name="Islam M.K."/>
            <person name="Roy D.K."/>
            <person name="Haider R."/>
            <person name="Moosa M.M."/>
            <person name="Elias S.M."/>
            <person name="Hasan A.M."/>
            <person name="Jahan S."/>
            <person name="Shafiuddin M."/>
            <person name="Mahmood N."/>
            <person name="Shommy N.S."/>
        </authorList>
    </citation>
    <scope>NUCLEOTIDE SEQUENCE [LARGE SCALE GENOMIC DNA]</scope>
    <source>
        <strain evidence="3">cv. O-4</strain>
    </source>
</reference>
<protein>
    <submittedName>
        <fullName evidence="2">Chloride channel protein ClC-Kb</fullName>
    </submittedName>
</protein>
<evidence type="ECO:0000256" key="1">
    <source>
        <dbReference type="SAM" id="Phobius"/>
    </source>
</evidence>
<feature type="transmembrane region" description="Helical" evidence="1">
    <location>
        <begin position="41"/>
        <end position="64"/>
    </location>
</feature>
<name>A0A1R3K4L4_9ROSI</name>
<dbReference type="OrthoDB" id="10417377at2759"/>
<keyword evidence="1" id="KW-0472">Membrane</keyword>
<evidence type="ECO:0000313" key="2">
    <source>
        <dbReference type="EMBL" id="OMP02032.1"/>
    </source>
</evidence>
<dbReference type="AlphaFoldDB" id="A0A1R3K4L4"/>
<proteinExistence type="predicted"/>
<evidence type="ECO:0000313" key="3">
    <source>
        <dbReference type="Proteomes" id="UP000187203"/>
    </source>
</evidence>
<sequence length="71" mass="8081">MAKDDQEKALIANGVEAGTIWSERPQEQNFWISIAYPDTRFFSVFAHLVFFVGRGFISLIKMIFKVVPANS</sequence>
<keyword evidence="3" id="KW-1185">Reference proteome</keyword>
<dbReference type="Proteomes" id="UP000187203">
    <property type="component" value="Unassembled WGS sequence"/>
</dbReference>
<keyword evidence="1" id="KW-1133">Transmembrane helix</keyword>
<organism evidence="2 3">
    <name type="scientific">Corchorus olitorius</name>
    <dbReference type="NCBI Taxonomy" id="93759"/>
    <lineage>
        <taxon>Eukaryota</taxon>
        <taxon>Viridiplantae</taxon>
        <taxon>Streptophyta</taxon>
        <taxon>Embryophyta</taxon>
        <taxon>Tracheophyta</taxon>
        <taxon>Spermatophyta</taxon>
        <taxon>Magnoliopsida</taxon>
        <taxon>eudicotyledons</taxon>
        <taxon>Gunneridae</taxon>
        <taxon>Pentapetalae</taxon>
        <taxon>rosids</taxon>
        <taxon>malvids</taxon>
        <taxon>Malvales</taxon>
        <taxon>Malvaceae</taxon>
        <taxon>Grewioideae</taxon>
        <taxon>Apeibeae</taxon>
        <taxon>Corchorus</taxon>
    </lineage>
</organism>
<gene>
    <name evidence="2" type="ORF">COLO4_11414</name>
</gene>
<comment type="caution">
    <text evidence="2">The sequence shown here is derived from an EMBL/GenBank/DDBJ whole genome shotgun (WGS) entry which is preliminary data.</text>
</comment>
<dbReference type="EMBL" id="AWUE01014694">
    <property type="protein sequence ID" value="OMP02032.1"/>
    <property type="molecule type" value="Genomic_DNA"/>
</dbReference>
<keyword evidence="1" id="KW-0812">Transmembrane</keyword>
<accession>A0A1R3K4L4</accession>